<proteinExistence type="predicted"/>
<evidence type="ECO:0000256" key="5">
    <source>
        <dbReference type="SAM" id="Phobius"/>
    </source>
</evidence>
<keyword evidence="2 5" id="KW-0812">Transmembrane</keyword>
<feature type="transmembrane region" description="Helical" evidence="5">
    <location>
        <begin position="16"/>
        <end position="41"/>
    </location>
</feature>
<dbReference type="Pfam" id="PF07690">
    <property type="entry name" value="MFS_1"/>
    <property type="match status" value="1"/>
</dbReference>
<keyword evidence="4 5" id="KW-0472">Membrane</keyword>
<dbReference type="InterPro" id="IPR051068">
    <property type="entry name" value="MFS_Domain-Containing_Protein"/>
</dbReference>
<dbReference type="PANTHER" id="PTHR23510:SF16">
    <property type="entry name" value="MAJOR FACILITATOR SUPERFAMILY (MFS) PROFILE DOMAIN-CONTAINING PROTEIN"/>
    <property type="match status" value="1"/>
</dbReference>
<name>A0A7M5X8T1_9CNID</name>
<feature type="domain" description="Major facilitator superfamily (MFS) profile" evidence="6">
    <location>
        <begin position="15"/>
        <end position="452"/>
    </location>
</feature>
<dbReference type="InterPro" id="IPR020846">
    <property type="entry name" value="MFS_dom"/>
</dbReference>
<reference evidence="7" key="1">
    <citation type="submission" date="2021-01" db="UniProtKB">
        <authorList>
            <consortium name="EnsemblMetazoa"/>
        </authorList>
    </citation>
    <scope>IDENTIFICATION</scope>
</reference>
<keyword evidence="8" id="KW-1185">Reference proteome</keyword>
<feature type="transmembrane region" description="Helical" evidence="5">
    <location>
        <begin position="301"/>
        <end position="324"/>
    </location>
</feature>
<dbReference type="SUPFAM" id="SSF103473">
    <property type="entry name" value="MFS general substrate transporter"/>
    <property type="match status" value="1"/>
</dbReference>
<evidence type="ECO:0000256" key="1">
    <source>
        <dbReference type="ARBA" id="ARBA00004141"/>
    </source>
</evidence>
<feature type="transmembrane region" description="Helical" evidence="5">
    <location>
        <begin position="431"/>
        <end position="449"/>
    </location>
</feature>
<sequence length="461" mass="52121">MEDRQTEWKAKRKRTYIAFCVVTFGLGLEYSLVFPSLWFYINNIIQADYPKLFYGSALSAYPLASIIGAFTIGRYVDRTRKAKQILILLLICEIFGNLLYSLYFSPWCPFFGRLLSGFGDVCNMIITGEIARSYPKNEITKKLSLVVMTFSCGFIIAPGANILFGDVRFSVFNFWITYGNIPGLLMAFVFTIVLSVVTFLVHDISREFDLKQNQENSQSYEDREMKNFDEISDSEKSSLIVEDIEPSSMDSKEEMNHLQTLGLILKQPDLLLLLSFTFVASYILFGFDTLLSLIGSRYFGFSVKVTSLIFIIDGGIYFVVLWLLGYASKRCTDYHAIVMSFSILFAGLAAIFVLALQEVTNVVLKYSLLIVYLLAFSSTWTIEEVLSRSLFSKLVPSWCQNYAEGVRRSVSSAAFIISGVTSSGLFDNLQYLSLALLLVSFTLLVLFISRKKVLVNPTSLF</sequence>
<dbReference type="GO" id="GO:0022857">
    <property type="term" value="F:transmembrane transporter activity"/>
    <property type="evidence" value="ECO:0007669"/>
    <property type="project" value="InterPro"/>
</dbReference>
<organism evidence="7 8">
    <name type="scientific">Clytia hemisphaerica</name>
    <dbReference type="NCBI Taxonomy" id="252671"/>
    <lineage>
        <taxon>Eukaryota</taxon>
        <taxon>Metazoa</taxon>
        <taxon>Cnidaria</taxon>
        <taxon>Hydrozoa</taxon>
        <taxon>Hydroidolina</taxon>
        <taxon>Leptothecata</taxon>
        <taxon>Obeliida</taxon>
        <taxon>Clytiidae</taxon>
        <taxon>Clytia</taxon>
    </lineage>
</organism>
<evidence type="ECO:0000256" key="4">
    <source>
        <dbReference type="ARBA" id="ARBA00023136"/>
    </source>
</evidence>
<dbReference type="Gene3D" id="1.20.1250.20">
    <property type="entry name" value="MFS general substrate transporter like domains"/>
    <property type="match status" value="1"/>
</dbReference>
<evidence type="ECO:0000313" key="8">
    <source>
        <dbReference type="Proteomes" id="UP000594262"/>
    </source>
</evidence>
<feature type="transmembrane region" description="Helical" evidence="5">
    <location>
        <begin position="184"/>
        <end position="201"/>
    </location>
</feature>
<dbReference type="GO" id="GO:0016020">
    <property type="term" value="C:membrane"/>
    <property type="evidence" value="ECO:0007669"/>
    <property type="project" value="UniProtKB-SubCell"/>
</dbReference>
<dbReference type="RefSeq" id="XP_066924324.1">
    <property type="nucleotide sequence ID" value="XM_067068223.1"/>
</dbReference>
<evidence type="ECO:0000256" key="3">
    <source>
        <dbReference type="ARBA" id="ARBA00022989"/>
    </source>
</evidence>
<dbReference type="AlphaFoldDB" id="A0A7M5X8T1"/>
<comment type="subcellular location">
    <subcellularLocation>
        <location evidence="1">Membrane</location>
        <topology evidence="1">Multi-pass membrane protein</topology>
    </subcellularLocation>
</comment>
<keyword evidence="3 5" id="KW-1133">Transmembrane helix</keyword>
<feature type="transmembrane region" description="Helical" evidence="5">
    <location>
        <begin position="143"/>
        <end position="164"/>
    </location>
</feature>
<dbReference type="EnsemblMetazoa" id="CLYHEMT019692.1">
    <property type="protein sequence ID" value="CLYHEMP019692.1"/>
    <property type="gene ID" value="CLYHEMG019692"/>
</dbReference>
<evidence type="ECO:0000313" key="7">
    <source>
        <dbReference type="EnsemblMetazoa" id="CLYHEMP019692.1"/>
    </source>
</evidence>
<evidence type="ECO:0000259" key="6">
    <source>
        <dbReference type="PROSITE" id="PS50850"/>
    </source>
</evidence>
<protein>
    <recommendedName>
        <fullName evidence="6">Major facilitator superfamily (MFS) profile domain-containing protein</fullName>
    </recommendedName>
</protein>
<dbReference type="OrthoDB" id="370281at2759"/>
<feature type="transmembrane region" description="Helical" evidence="5">
    <location>
        <begin position="85"/>
        <end position="104"/>
    </location>
</feature>
<dbReference type="InterPro" id="IPR011701">
    <property type="entry name" value="MFS"/>
</dbReference>
<feature type="transmembrane region" description="Helical" evidence="5">
    <location>
        <begin position="270"/>
        <end position="295"/>
    </location>
</feature>
<feature type="transmembrane region" description="Helical" evidence="5">
    <location>
        <begin position="363"/>
        <end position="386"/>
    </location>
</feature>
<feature type="transmembrane region" description="Helical" evidence="5">
    <location>
        <begin position="336"/>
        <end position="357"/>
    </location>
</feature>
<evidence type="ECO:0000256" key="2">
    <source>
        <dbReference type="ARBA" id="ARBA00022692"/>
    </source>
</evidence>
<dbReference type="InterPro" id="IPR036259">
    <property type="entry name" value="MFS_trans_sf"/>
</dbReference>
<dbReference type="PANTHER" id="PTHR23510">
    <property type="entry name" value="INNER MEMBRANE TRANSPORT PROTEIN YAJR"/>
    <property type="match status" value="1"/>
</dbReference>
<dbReference type="Proteomes" id="UP000594262">
    <property type="component" value="Unplaced"/>
</dbReference>
<dbReference type="GeneID" id="136811595"/>
<dbReference type="PROSITE" id="PS50850">
    <property type="entry name" value="MFS"/>
    <property type="match status" value="1"/>
</dbReference>
<accession>A0A7M5X8T1</accession>
<feature type="transmembrane region" description="Helical" evidence="5">
    <location>
        <begin position="53"/>
        <end position="73"/>
    </location>
</feature>